<comment type="caution">
    <text evidence="2">The sequence shown here is derived from an EMBL/GenBank/DDBJ whole genome shotgun (WGS) entry which is preliminary data.</text>
</comment>
<gene>
    <name evidence="2" type="ORF">QTG54_016892</name>
</gene>
<organism evidence="2 3">
    <name type="scientific">Skeletonema marinoi</name>
    <dbReference type="NCBI Taxonomy" id="267567"/>
    <lineage>
        <taxon>Eukaryota</taxon>
        <taxon>Sar</taxon>
        <taxon>Stramenopiles</taxon>
        <taxon>Ochrophyta</taxon>
        <taxon>Bacillariophyta</taxon>
        <taxon>Coscinodiscophyceae</taxon>
        <taxon>Thalassiosirophycidae</taxon>
        <taxon>Thalassiosirales</taxon>
        <taxon>Skeletonemataceae</taxon>
        <taxon>Skeletonema</taxon>
        <taxon>Skeletonema marinoi-dohrnii complex</taxon>
    </lineage>
</organism>
<dbReference type="AlphaFoldDB" id="A0AAD8XRC9"/>
<evidence type="ECO:0000313" key="2">
    <source>
        <dbReference type="EMBL" id="KAK1732411.1"/>
    </source>
</evidence>
<feature type="compositionally biased region" description="Basic and acidic residues" evidence="1">
    <location>
        <begin position="217"/>
        <end position="227"/>
    </location>
</feature>
<evidence type="ECO:0000313" key="3">
    <source>
        <dbReference type="Proteomes" id="UP001224775"/>
    </source>
</evidence>
<feature type="compositionally biased region" description="Basic residues" evidence="1">
    <location>
        <begin position="1"/>
        <end position="16"/>
    </location>
</feature>
<feature type="compositionally biased region" description="Polar residues" evidence="1">
    <location>
        <begin position="289"/>
        <end position="302"/>
    </location>
</feature>
<feature type="region of interest" description="Disordered" evidence="1">
    <location>
        <begin position="1"/>
        <end position="33"/>
    </location>
</feature>
<name>A0AAD8XRC9_9STRA</name>
<feature type="region of interest" description="Disordered" evidence="1">
    <location>
        <begin position="282"/>
        <end position="302"/>
    </location>
</feature>
<dbReference type="Proteomes" id="UP001224775">
    <property type="component" value="Unassembled WGS sequence"/>
</dbReference>
<protein>
    <submittedName>
        <fullName evidence="2">Uncharacterized protein</fullName>
    </submittedName>
</protein>
<accession>A0AAD8XRC9</accession>
<proteinExistence type="predicted"/>
<dbReference type="EMBL" id="JATAAI010000067">
    <property type="protein sequence ID" value="KAK1732411.1"/>
    <property type="molecule type" value="Genomic_DNA"/>
</dbReference>
<feature type="compositionally biased region" description="Low complexity" evidence="1">
    <location>
        <begin position="17"/>
        <end position="33"/>
    </location>
</feature>
<keyword evidence="3" id="KW-1185">Reference proteome</keyword>
<reference evidence="2" key="1">
    <citation type="submission" date="2023-06" db="EMBL/GenBank/DDBJ databases">
        <title>Survivors Of The Sea: Transcriptome response of Skeletonema marinoi to long-term dormancy.</title>
        <authorList>
            <person name="Pinder M.I.M."/>
            <person name="Kourtchenko O."/>
            <person name="Robertson E.K."/>
            <person name="Larsson T."/>
            <person name="Maumus F."/>
            <person name="Osuna-Cruz C.M."/>
            <person name="Vancaester E."/>
            <person name="Stenow R."/>
            <person name="Vandepoele K."/>
            <person name="Ploug H."/>
            <person name="Bruchert V."/>
            <person name="Godhe A."/>
            <person name="Topel M."/>
        </authorList>
    </citation>
    <scope>NUCLEOTIDE SEQUENCE</scope>
    <source>
        <strain evidence="2">R05AC</strain>
    </source>
</reference>
<sequence>MPASRKKAKGKARKAAKAQQQQQAAAAASSQRGALHSLLQPQQHLGGGGGTTNNTRTKKCQHGFGTEAFSGWRICDSFMGPFMDAFNASGRHDDQDLRAAMDATYEKFAEVWKDAAKLKWVISCFVANGTRYILDGTGEGGEDEYAVKDYAIIAYYLEEYVNVTIKKTQDRMDWKKICELQVGNQPEELELVKFYHRRNPCKCLEKLYREGEKDKAMREKEEKKLLEENPEEEEDNNMEEEETDNIDMDEEETDQLGLNRGHYEKMFNRNEQGVEYWKSVGGHPWDIQGGTTEISPTSPSLN</sequence>
<feature type="compositionally biased region" description="Acidic residues" evidence="1">
    <location>
        <begin position="228"/>
        <end position="254"/>
    </location>
</feature>
<feature type="region of interest" description="Disordered" evidence="1">
    <location>
        <begin position="217"/>
        <end position="261"/>
    </location>
</feature>
<evidence type="ECO:0000256" key="1">
    <source>
        <dbReference type="SAM" id="MobiDB-lite"/>
    </source>
</evidence>